<name>A0ABY5P4Z1_9LACT</name>
<evidence type="ECO:0000313" key="7">
    <source>
        <dbReference type="EMBL" id="UUX33614.1"/>
    </source>
</evidence>
<comment type="catalytic activity">
    <reaction evidence="1">
        <text>ATP + protein L-histidine = ADP + protein N-phospho-L-histidine.</text>
        <dbReference type="EC" id="2.7.13.3"/>
    </reaction>
</comment>
<sequence>MKSHSALRMLLITAWIIIIGVILYFLLNPHLLNELLSSFTLFGFFTLLIPTVIYRDAPSQPSTYNLVIFNIFLALMFSLIYIRVTFINNIALVILSMLPLLLYNLLTEMIALQNVKLVRFFKIELAITGAVFATLFLLRLHGTPALILLFLNSFIISFLTIWKARYSFYNSHTSRMVIIGFIIGFLPIILINLIPALFFPSIQFHYDFLIFGLIINISIAFLYVFIKDRTIKLSMYSIITFLTILPAYVFFLIYSVLTENSYLSLFYTLLIYTLIFLTLVAYQWWSNKNMQANKNKYFTFSNEKVEILNQINFAKTSYDLYELILSQLHLITQSPQIMLILESSGDFRILANRNVLNSQKLIEILQQTDNSQTIEFNNKAFKFLKEPIEESTLWVVFQLVDASIDVSEVDKQMPLYVQLVHSFQNLHINNEKYIQSPISIEDSIQHKLLNNMDQERAHFSNFLHDEVIQSVNGMRIILQNLSGTSEKDKRIIKLLNDELLSLNKLLRKEINQSTPAMLSLLSFNKNIEMLMGDMNSRYSHTNFEYQINGALEISTQMVTIIYRIIKELNINIGKHADAKQARTSITQADHTLIITIEDNGIGFMQNEDLEYKINESSQHFGLLSVKNDVKWLNGLFQLDSFSGIRKGICITIMIPLNEGKGEENEDFTY</sequence>
<feature type="transmembrane region" description="Helical" evidence="6">
    <location>
        <begin position="176"/>
        <end position="198"/>
    </location>
</feature>
<dbReference type="InterPro" id="IPR050482">
    <property type="entry name" value="Sensor_HK_TwoCompSys"/>
</dbReference>
<feature type="transmembrane region" description="Helical" evidence="6">
    <location>
        <begin position="123"/>
        <end position="140"/>
    </location>
</feature>
<dbReference type="EC" id="2.7.13.3" evidence="2"/>
<evidence type="ECO:0000313" key="8">
    <source>
        <dbReference type="Proteomes" id="UP001315967"/>
    </source>
</evidence>
<dbReference type="InterPro" id="IPR036890">
    <property type="entry name" value="HATPase_C_sf"/>
</dbReference>
<proteinExistence type="predicted"/>
<evidence type="ECO:0000256" key="5">
    <source>
        <dbReference type="ARBA" id="ARBA00023012"/>
    </source>
</evidence>
<dbReference type="PANTHER" id="PTHR24421">
    <property type="entry name" value="NITRATE/NITRITE SENSOR PROTEIN NARX-RELATED"/>
    <property type="match status" value="1"/>
</dbReference>
<dbReference type="PANTHER" id="PTHR24421:SF10">
    <property type="entry name" value="NITRATE_NITRITE SENSOR PROTEIN NARQ"/>
    <property type="match status" value="1"/>
</dbReference>
<feature type="transmembrane region" description="Helical" evidence="6">
    <location>
        <begin position="238"/>
        <end position="257"/>
    </location>
</feature>
<keyword evidence="6" id="KW-0472">Membrane</keyword>
<reference evidence="7 8" key="1">
    <citation type="submission" date="2022-08" db="EMBL/GenBank/DDBJ databases">
        <title>Aerococcaceae sp. nov isolated from spoiled eye mask.</title>
        <authorList>
            <person name="Zhou G."/>
            <person name="Xie X.-B."/>
            <person name="Shi Q.-S."/>
            <person name="Wang Y.-S."/>
            <person name="Wen X."/>
            <person name="Peng H."/>
            <person name="Yang X.-J."/>
            <person name="Tao H.-B."/>
            <person name="Huang X.-M."/>
        </authorList>
    </citation>
    <scope>NUCLEOTIDE SEQUENCE [LARGE SCALE GENOMIC DNA]</scope>
    <source>
        <strain evidence="8">DM20194951</strain>
    </source>
</reference>
<keyword evidence="6" id="KW-0812">Transmembrane</keyword>
<evidence type="ECO:0000256" key="3">
    <source>
        <dbReference type="ARBA" id="ARBA00022679"/>
    </source>
</evidence>
<feature type="transmembrane region" description="Helical" evidence="6">
    <location>
        <begin position="66"/>
        <end position="84"/>
    </location>
</feature>
<gene>
    <name evidence="7" type="ORF">NRE15_12010</name>
</gene>
<feature type="transmembrane region" description="Helical" evidence="6">
    <location>
        <begin position="146"/>
        <end position="164"/>
    </location>
</feature>
<organism evidence="7 8">
    <name type="scientific">Fundicoccus culcitae</name>
    <dbReference type="NCBI Taxonomy" id="2969821"/>
    <lineage>
        <taxon>Bacteria</taxon>
        <taxon>Bacillati</taxon>
        <taxon>Bacillota</taxon>
        <taxon>Bacilli</taxon>
        <taxon>Lactobacillales</taxon>
        <taxon>Aerococcaceae</taxon>
        <taxon>Fundicoccus</taxon>
    </lineage>
</organism>
<accession>A0ABY5P4Z1</accession>
<evidence type="ECO:0000256" key="1">
    <source>
        <dbReference type="ARBA" id="ARBA00000085"/>
    </source>
</evidence>
<dbReference type="RefSeq" id="WP_313793118.1">
    <property type="nucleotide sequence ID" value="NZ_CP102453.1"/>
</dbReference>
<keyword evidence="6" id="KW-1133">Transmembrane helix</keyword>
<dbReference type="SUPFAM" id="SSF55874">
    <property type="entry name" value="ATPase domain of HSP90 chaperone/DNA topoisomerase II/histidine kinase"/>
    <property type="match status" value="1"/>
</dbReference>
<evidence type="ECO:0000256" key="6">
    <source>
        <dbReference type="SAM" id="Phobius"/>
    </source>
</evidence>
<feature type="transmembrane region" description="Helical" evidence="6">
    <location>
        <begin position="33"/>
        <end position="54"/>
    </location>
</feature>
<keyword evidence="5" id="KW-0902">Two-component regulatory system</keyword>
<dbReference type="EMBL" id="CP102453">
    <property type="protein sequence ID" value="UUX33614.1"/>
    <property type="molecule type" value="Genomic_DNA"/>
</dbReference>
<keyword evidence="4" id="KW-0418">Kinase</keyword>
<evidence type="ECO:0000256" key="2">
    <source>
        <dbReference type="ARBA" id="ARBA00012438"/>
    </source>
</evidence>
<protein>
    <recommendedName>
        <fullName evidence="2">histidine kinase</fullName>
        <ecNumber evidence="2">2.7.13.3</ecNumber>
    </recommendedName>
</protein>
<dbReference type="Gene3D" id="3.30.565.10">
    <property type="entry name" value="Histidine kinase-like ATPase, C-terminal domain"/>
    <property type="match status" value="1"/>
</dbReference>
<feature type="transmembrane region" description="Helical" evidence="6">
    <location>
        <begin position="90"/>
        <end position="111"/>
    </location>
</feature>
<dbReference type="Proteomes" id="UP001315967">
    <property type="component" value="Chromosome"/>
</dbReference>
<feature type="transmembrane region" description="Helical" evidence="6">
    <location>
        <begin position="204"/>
        <end position="226"/>
    </location>
</feature>
<feature type="transmembrane region" description="Helical" evidence="6">
    <location>
        <begin position="7"/>
        <end position="27"/>
    </location>
</feature>
<keyword evidence="3" id="KW-0808">Transferase</keyword>
<keyword evidence="8" id="KW-1185">Reference proteome</keyword>
<evidence type="ECO:0000256" key="4">
    <source>
        <dbReference type="ARBA" id="ARBA00022777"/>
    </source>
</evidence>
<feature type="transmembrane region" description="Helical" evidence="6">
    <location>
        <begin position="263"/>
        <end position="285"/>
    </location>
</feature>